<dbReference type="Proteomes" id="UP000294739">
    <property type="component" value="Unassembled WGS sequence"/>
</dbReference>
<dbReference type="GO" id="GO:0005975">
    <property type="term" value="P:carbohydrate metabolic process"/>
    <property type="evidence" value="ECO:0007669"/>
    <property type="project" value="InterPro"/>
</dbReference>
<evidence type="ECO:0000256" key="1">
    <source>
        <dbReference type="SAM" id="Phobius"/>
    </source>
</evidence>
<dbReference type="PROSITE" id="PS51910">
    <property type="entry name" value="GH18_2"/>
    <property type="match status" value="1"/>
</dbReference>
<keyword evidence="4" id="KW-1185">Reference proteome</keyword>
<dbReference type="InterPro" id="IPR011583">
    <property type="entry name" value="Chitinase_II/V-like_cat"/>
</dbReference>
<keyword evidence="1" id="KW-1133">Transmembrane helix</keyword>
<dbReference type="Pfam" id="PF00704">
    <property type="entry name" value="Glyco_hydro_18"/>
    <property type="match status" value="1"/>
</dbReference>
<feature type="transmembrane region" description="Helical" evidence="1">
    <location>
        <begin position="282"/>
        <end position="304"/>
    </location>
</feature>
<dbReference type="InterPro" id="IPR017853">
    <property type="entry name" value="GH"/>
</dbReference>
<dbReference type="InParanoid" id="A0A4R5DNB2"/>
<feature type="transmembrane region" description="Helical" evidence="1">
    <location>
        <begin position="74"/>
        <end position="94"/>
    </location>
</feature>
<dbReference type="PANTHER" id="PTHR46066">
    <property type="entry name" value="CHITINASE DOMAIN-CONTAINING PROTEIN 1 FAMILY MEMBER"/>
    <property type="match status" value="1"/>
</dbReference>
<dbReference type="GO" id="GO:0008061">
    <property type="term" value="F:chitin binding"/>
    <property type="evidence" value="ECO:0007669"/>
    <property type="project" value="InterPro"/>
</dbReference>
<dbReference type="OrthoDB" id="5171428at2"/>
<comment type="caution">
    <text evidence="3">The sequence shown here is derived from an EMBL/GenBank/DDBJ whole genome shotgun (WGS) entry which is preliminary data.</text>
</comment>
<organism evidence="3 4">
    <name type="scientific">Jiangella asiatica</name>
    <dbReference type="NCBI Taxonomy" id="2530372"/>
    <lineage>
        <taxon>Bacteria</taxon>
        <taxon>Bacillati</taxon>
        <taxon>Actinomycetota</taxon>
        <taxon>Actinomycetes</taxon>
        <taxon>Jiangellales</taxon>
        <taxon>Jiangellaceae</taxon>
        <taxon>Jiangella</taxon>
    </lineage>
</organism>
<feature type="transmembrane region" description="Helical" evidence="1">
    <location>
        <begin position="33"/>
        <end position="54"/>
    </location>
</feature>
<dbReference type="AlphaFoldDB" id="A0A4R5DNB2"/>
<dbReference type="PANTHER" id="PTHR46066:SF2">
    <property type="entry name" value="CHITINASE DOMAIN-CONTAINING PROTEIN 1"/>
    <property type="match status" value="1"/>
</dbReference>
<proteinExistence type="predicted"/>
<evidence type="ECO:0000259" key="2">
    <source>
        <dbReference type="PROSITE" id="PS51910"/>
    </source>
</evidence>
<feature type="domain" description="GH18" evidence="2">
    <location>
        <begin position="401"/>
        <end position="716"/>
    </location>
</feature>
<feature type="transmembrane region" description="Helical" evidence="1">
    <location>
        <begin position="243"/>
        <end position="261"/>
    </location>
</feature>
<protein>
    <recommendedName>
        <fullName evidence="2">GH18 domain-containing protein</fullName>
    </recommendedName>
</protein>
<dbReference type="Gene3D" id="3.20.20.80">
    <property type="entry name" value="Glycosidases"/>
    <property type="match status" value="1"/>
</dbReference>
<evidence type="ECO:0000313" key="4">
    <source>
        <dbReference type="Proteomes" id="UP000294739"/>
    </source>
</evidence>
<keyword evidence="1" id="KW-0472">Membrane</keyword>
<dbReference type="InterPro" id="IPR001223">
    <property type="entry name" value="Glyco_hydro18_cat"/>
</dbReference>
<name>A0A4R5DNB2_9ACTN</name>
<dbReference type="GO" id="GO:0016747">
    <property type="term" value="F:acyltransferase activity, transferring groups other than amino-acyl groups"/>
    <property type="evidence" value="ECO:0007669"/>
    <property type="project" value="InterPro"/>
</dbReference>
<feature type="transmembrane region" description="Helical" evidence="1">
    <location>
        <begin position="186"/>
        <end position="203"/>
    </location>
</feature>
<sequence>MMGATGTMERERHLDVYRAVALLGVMAYHLAGWAWQSIVFPAMGVIFAVAGSLVARSLERAPAFDVIAQGLRRLLPPLWLLGAVVVPAMLWRGWDADGDTVPVPWDELVYWIVPVLDPPASAWAAGATEPLWYVRAYLWFVVLSPVLMWAFRRWPVPTVLAPIAVIVLSAAGPLELDAWGTPGDGLLDFATFGACWLLGFAYRSGGLRRLHLAIAATLAAAGMAAGLGWALTQAAPEFGNDLYKIPVAQALWSVGAVLLLMRWSPRPDGVDRVPLLGRLVDFMTARVVTLYLWHGIAIVLAVGLCADLGVPALGAVALLAAALTVLATVLFGWAEDVAAGRPVRLLPGLVHTTSVSRRPAWSRGVAAVFSRFGVAVLVALLITSWAAIPATSPDEPPERTWTVGAYLAPWDQQRGLASLQVASDVLTSVSPVWYTPTDAGGLTRNQESETDDVRDQAWALGLEVIPSISNFRDDQWDGALVHELVADPRRRAGHVQAIVDTVHANSWDGIDVDYEALAPQDYEAFGVFLHELADALHDQGRRLTAALPAATTDDPPGLARLYELAGAAVDEVRVMAYDHAWAGSEPGPIAPVGWVDDVVRFAVRHIPEDRVILGLAAHGYDWGAAGDDGARSVMFADAMAVAERHDSVVQWDTDAQVPWFTYPGAQNEHAVWFEDAPSLAAKLDVATEHDLGGVFVWRLGGEDPTLWRVLGTGRQP</sequence>
<dbReference type="SMART" id="SM00636">
    <property type="entry name" value="Glyco_18"/>
    <property type="match status" value="1"/>
</dbReference>
<dbReference type="Pfam" id="PF01757">
    <property type="entry name" value="Acyl_transf_3"/>
    <property type="match status" value="1"/>
</dbReference>
<keyword evidence="1" id="KW-0812">Transmembrane</keyword>
<dbReference type="Gene3D" id="3.10.50.10">
    <property type="match status" value="1"/>
</dbReference>
<feature type="transmembrane region" description="Helical" evidence="1">
    <location>
        <begin position="310"/>
        <end position="334"/>
    </location>
</feature>
<dbReference type="InterPro" id="IPR002656">
    <property type="entry name" value="Acyl_transf_3_dom"/>
</dbReference>
<feature type="transmembrane region" description="Helical" evidence="1">
    <location>
        <begin position="132"/>
        <end position="151"/>
    </location>
</feature>
<feature type="transmembrane region" description="Helical" evidence="1">
    <location>
        <begin position="210"/>
        <end position="231"/>
    </location>
</feature>
<reference evidence="3 4" key="1">
    <citation type="submission" date="2019-03" db="EMBL/GenBank/DDBJ databases">
        <title>Draft genome sequences of novel Actinobacteria.</title>
        <authorList>
            <person name="Sahin N."/>
            <person name="Ay H."/>
            <person name="Saygin H."/>
        </authorList>
    </citation>
    <scope>NUCLEOTIDE SEQUENCE [LARGE SCALE GENOMIC DNA]</scope>
    <source>
        <strain evidence="3 4">5K138</strain>
    </source>
</reference>
<dbReference type="InterPro" id="IPR029070">
    <property type="entry name" value="Chitinase_insertion_sf"/>
</dbReference>
<accession>A0A4R5DNB2</accession>
<feature type="transmembrane region" description="Helical" evidence="1">
    <location>
        <begin position="158"/>
        <end position="174"/>
    </location>
</feature>
<evidence type="ECO:0000313" key="3">
    <source>
        <dbReference type="EMBL" id="TDE15812.1"/>
    </source>
</evidence>
<dbReference type="EMBL" id="SMKZ01000001">
    <property type="protein sequence ID" value="TDE15812.1"/>
    <property type="molecule type" value="Genomic_DNA"/>
</dbReference>
<feature type="transmembrane region" description="Helical" evidence="1">
    <location>
        <begin position="365"/>
        <end position="388"/>
    </location>
</feature>
<dbReference type="SUPFAM" id="SSF51445">
    <property type="entry name" value="(Trans)glycosidases"/>
    <property type="match status" value="1"/>
</dbReference>
<gene>
    <name evidence="3" type="ORF">E1269_00465</name>
</gene>